<organism evidence="6 7">
    <name type="scientific">Paenibacillus alba</name>
    <dbReference type="NCBI Taxonomy" id="1197127"/>
    <lineage>
        <taxon>Bacteria</taxon>
        <taxon>Bacillati</taxon>
        <taxon>Bacillota</taxon>
        <taxon>Bacilli</taxon>
        <taxon>Bacillales</taxon>
        <taxon>Paenibacillaceae</taxon>
        <taxon>Paenibacillus</taxon>
    </lineage>
</organism>
<dbReference type="Proteomes" id="UP001338137">
    <property type="component" value="Unassembled WGS sequence"/>
</dbReference>
<evidence type="ECO:0000313" key="7">
    <source>
        <dbReference type="Proteomes" id="UP001338137"/>
    </source>
</evidence>
<sequence length="149" mass="16271">MDPSKYEKYFSTDGFWSKLKKGAKKAGSKVIYSGLLLFYAVESPKTPLRAKVQVYGALGYLILPLDIVPDLLPIIGYVDDLSVLGLALAAVAKSIDDDVKRKAKSKLRDFLGDEVMSSKDIIDIDGQLVTDKDKDKDKDAAMPGVDLGK</sequence>
<comment type="caution">
    <text evidence="6">The sequence shown here is derived from an EMBL/GenBank/DDBJ whole genome shotgun (WGS) entry which is preliminary data.</text>
</comment>
<feature type="domain" description="DUF1232" evidence="5">
    <location>
        <begin position="50"/>
        <end position="85"/>
    </location>
</feature>
<keyword evidence="4" id="KW-0472">Membrane</keyword>
<evidence type="ECO:0000313" key="6">
    <source>
        <dbReference type="EMBL" id="MEC0228460.1"/>
    </source>
</evidence>
<dbReference type="Pfam" id="PF06803">
    <property type="entry name" value="DUF1232"/>
    <property type="match status" value="1"/>
</dbReference>
<accession>A0ABU6G4B2</accession>
<keyword evidence="3" id="KW-1133">Transmembrane helix</keyword>
<evidence type="ECO:0000256" key="2">
    <source>
        <dbReference type="ARBA" id="ARBA00022692"/>
    </source>
</evidence>
<evidence type="ECO:0000256" key="4">
    <source>
        <dbReference type="ARBA" id="ARBA00023136"/>
    </source>
</evidence>
<name>A0ABU6G4B2_9BACL</name>
<keyword evidence="2" id="KW-0812">Transmembrane</keyword>
<dbReference type="RefSeq" id="WP_326072690.1">
    <property type="nucleotide sequence ID" value="NZ_JARLKY010000033.1"/>
</dbReference>
<comment type="subcellular location">
    <subcellularLocation>
        <location evidence="1">Endomembrane system</location>
        <topology evidence="1">Multi-pass membrane protein</topology>
    </subcellularLocation>
</comment>
<proteinExistence type="predicted"/>
<dbReference type="EMBL" id="JARLKY010000033">
    <property type="protein sequence ID" value="MEC0228460.1"/>
    <property type="molecule type" value="Genomic_DNA"/>
</dbReference>
<evidence type="ECO:0000256" key="3">
    <source>
        <dbReference type="ARBA" id="ARBA00022989"/>
    </source>
</evidence>
<gene>
    <name evidence="6" type="ORF">P4I72_15150</name>
</gene>
<keyword evidence="7" id="KW-1185">Reference proteome</keyword>
<evidence type="ECO:0000256" key="1">
    <source>
        <dbReference type="ARBA" id="ARBA00004127"/>
    </source>
</evidence>
<reference evidence="6 7" key="1">
    <citation type="submission" date="2023-03" db="EMBL/GenBank/DDBJ databases">
        <title>Bacillus Genome Sequencing.</title>
        <authorList>
            <person name="Dunlap C."/>
        </authorList>
    </citation>
    <scope>NUCLEOTIDE SEQUENCE [LARGE SCALE GENOMIC DNA]</scope>
    <source>
        <strain evidence="6 7">BD-533</strain>
    </source>
</reference>
<evidence type="ECO:0000259" key="5">
    <source>
        <dbReference type="Pfam" id="PF06803"/>
    </source>
</evidence>
<protein>
    <submittedName>
        <fullName evidence="6">YkvA family protein</fullName>
    </submittedName>
</protein>
<dbReference type="InterPro" id="IPR010652">
    <property type="entry name" value="DUF1232"/>
</dbReference>